<evidence type="ECO:0000313" key="2">
    <source>
        <dbReference type="Proteomes" id="UP000094472"/>
    </source>
</evidence>
<dbReference type="GO" id="GO:0022900">
    <property type="term" value="P:electron transport chain"/>
    <property type="evidence" value="ECO:0007669"/>
    <property type="project" value="InterPro"/>
</dbReference>
<name>A0A1E3W1Q7_9HYPH</name>
<evidence type="ECO:0008006" key="3">
    <source>
        <dbReference type="Google" id="ProtNLM"/>
    </source>
</evidence>
<evidence type="ECO:0000313" key="1">
    <source>
        <dbReference type="EMBL" id="ODR99710.1"/>
    </source>
</evidence>
<sequence>MDAVPDSEASPKIWEDFEGFKALAQKLEDASTAAAEAAEQGEGPFKAAFGDMTKVCKECHKAFRVKKD</sequence>
<dbReference type="GO" id="GO:0009055">
    <property type="term" value="F:electron transfer activity"/>
    <property type="evidence" value="ECO:0007669"/>
    <property type="project" value="InterPro"/>
</dbReference>
<dbReference type="InterPro" id="IPR002321">
    <property type="entry name" value="Cyt_c_II"/>
</dbReference>
<dbReference type="Gene3D" id="1.20.120.10">
    <property type="entry name" value="Cytochrome c/b562"/>
    <property type="match status" value="1"/>
</dbReference>
<dbReference type="Pfam" id="PF01322">
    <property type="entry name" value="Cytochrom_C_2"/>
    <property type="match status" value="1"/>
</dbReference>
<dbReference type="Proteomes" id="UP000094472">
    <property type="component" value="Unassembled WGS sequence"/>
</dbReference>
<keyword evidence="2" id="KW-1185">Reference proteome</keyword>
<dbReference type="AlphaFoldDB" id="A0A1E3W1Q7"/>
<accession>A0A1E3W1Q7</accession>
<dbReference type="GO" id="GO:0020037">
    <property type="term" value="F:heme binding"/>
    <property type="evidence" value="ECO:0007669"/>
    <property type="project" value="InterPro"/>
</dbReference>
<protein>
    <recommendedName>
        <fullName evidence="3">Cytochrome C</fullName>
    </recommendedName>
</protein>
<comment type="caution">
    <text evidence="1">The sequence shown here is derived from an EMBL/GenBank/DDBJ whole genome shotgun (WGS) entry which is preliminary data.</text>
</comment>
<dbReference type="SUPFAM" id="SSF47175">
    <property type="entry name" value="Cytochromes"/>
    <property type="match status" value="1"/>
</dbReference>
<dbReference type="PROSITE" id="PS51009">
    <property type="entry name" value="CYTCII"/>
    <property type="match status" value="1"/>
</dbReference>
<proteinExistence type="predicted"/>
<dbReference type="GO" id="GO:0005506">
    <property type="term" value="F:iron ion binding"/>
    <property type="evidence" value="ECO:0007669"/>
    <property type="project" value="InterPro"/>
</dbReference>
<gene>
    <name evidence="1" type="ORF">AUC69_08850</name>
</gene>
<reference evidence="1 2" key="1">
    <citation type="journal article" date="2016" name="Environ. Microbiol.">
        <title>New Methyloceanibacter diversity from North Sea sediments includes methanotroph containing solely the soluble methane monooxygenase.</title>
        <authorList>
            <person name="Vekeman B."/>
            <person name="Kerckhof F.M."/>
            <person name="Cremers G."/>
            <person name="de Vos P."/>
            <person name="Vandamme P."/>
            <person name="Boon N."/>
            <person name="Op den Camp H.J."/>
            <person name="Heylen K."/>
        </authorList>
    </citation>
    <scope>NUCLEOTIDE SEQUENCE [LARGE SCALE GENOMIC DNA]</scope>
    <source>
        <strain evidence="1 2">R-67175</strain>
    </source>
</reference>
<organism evidence="1 2">
    <name type="scientific">Methyloceanibacter superfactus</name>
    <dbReference type="NCBI Taxonomy" id="1774969"/>
    <lineage>
        <taxon>Bacteria</taxon>
        <taxon>Pseudomonadati</taxon>
        <taxon>Pseudomonadota</taxon>
        <taxon>Alphaproteobacteria</taxon>
        <taxon>Hyphomicrobiales</taxon>
        <taxon>Hyphomicrobiaceae</taxon>
        <taxon>Methyloceanibacter</taxon>
    </lineage>
</organism>
<dbReference type="InterPro" id="IPR010980">
    <property type="entry name" value="Cyt_c/b562"/>
</dbReference>
<dbReference type="STRING" id="1774969.AUC69_08850"/>
<dbReference type="EMBL" id="LPWF01000016">
    <property type="protein sequence ID" value="ODR99710.1"/>
    <property type="molecule type" value="Genomic_DNA"/>
</dbReference>